<reference evidence="2 3" key="1">
    <citation type="journal article" date="2019" name="Int. J. Syst. Evol. Microbiol.">
        <title>The Global Catalogue of Microorganisms (GCM) 10K type strain sequencing project: providing services to taxonomists for standard genome sequencing and annotation.</title>
        <authorList>
            <consortium name="The Broad Institute Genomics Platform"/>
            <consortium name="The Broad Institute Genome Sequencing Center for Infectious Disease"/>
            <person name="Wu L."/>
            <person name="Ma J."/>
        </authorList>
    </citation>
    <scope>NUCLEOTIDE SEQUENCE [LARGE SCALE GENOMIC DNA]</scope>
    <source>
        <strain evidence="2 3">JCM 14323</strain>
    </source>
</reference>
<dbReference type="CDD" id="cd06588">
    <property type="entry name" value="PhnB_like"/>
    <property type="match status" value="1"/>
</dbReference>
<comment type="caution">
    <text evidence="2">The sequence shown here is derived from an EMBL/GenBank/DDBJ whole genome shotgun (WGS) entry which is preliminary data.</text>
</comment>
<dbReference type="Gene3D" id="3.10.180.10">
    <property type="entry name" value="2,3-Dihydroxybiphenyl 1,2-Dioxygenase, domain 1"/>
    <property type="match status" value="1"/>
</dbReference>
<dbReference type="PANTHER" id="PTHR33990:SF1">
    <property type="entry name" value="PROTEIN YJDN"/>
    <property type="match status" value="1"/>
</dbReference>
<dbReference type="EMBL" id="BAAANK010000003">
    <property type="protein sequence ID" value="GAA1831135.1"/>
    <property type="molecule type" value="Genomic_DNA"/>
</dbReference>
<dbReference type="PANTHER" id="PTHR33990">
    <property type="entry name" value="PROTEIN YJDN-RELATED"/>
    <property type="match status" value="1"/>
</dbReference>
<dbReference type="SUPFAM" id="SSF54593">
    <property type="entry name" value="Glyoxalase/Bleomycin resistance protein/Dihydroxybiphenyl dioxygenase"/>
    <property type="match status" value="1"/>
</dbReference>
<keyword evidence="3" id="KW-1185">Reference proteome</keyword>
<dbReference type="InterPro" id="IPR028973">
    <property type="entry name" value="PhnB-like"/>
</dbReference>
<evidence type="ECO:0000313" key="2">
    <source>
        <dbReference type="EMBL" id="GAA1831135.1"/>
    </source>
</evidence>
<sequence>MPVTLNPYLNFRGTAREALEFYHSIFGGTLNMSTFADFQSAESPDEADLIMHGQVDGADGVTLMAADVPIRMEYHGISGVSVSISGDDDATIRGHWERLSEGGTVQQPLEVAPWGDAFGMLVDRFGVSWLVNISGAAA</sequence>
<gene>
    <name evidence="2" type="ORF">GCM10009750_13850</name>
</gene>
<accession>A0ABN2ML46</accession>
<dbReference type="RefSeq" id="WP_157427552.1">
    <property type="nucleotide sequence ID" value="NZ_BAAANK010000003.1"/>
</dbReference>
<dbReference type="Proteomes" id="UP001501746">
    <property type="component" value="Unassembled WGS sequence"/>
</dbReference>
<dbReference type="Pfam" id="PF06983">
    <property type="entry name" value="3-dmu-9_3-mt"/>
    <property type="match status" value="1"/>
</dbReference>
<evidence type="ECO:0000313" key="3">
    <source>
        <dbReference type="Proteomes" id="UP001501746"/>
    </source>
</evidence>
<proteinExistence type="predicted"/>
<evidence type="ECO:0000259" key="1">
    <source>
        <dbReference type="Pfam" id="PF06983"/>
    </source>
</evidence>
<protein>
    <submittedName>
        <fullName evidence="2">VOC family protein</fullName>
    </submittedName>
</protein>
<organism evidence="2 3">
    <name type="scientific">Agromyces salentinus</name>
    <dbReference type="NCBI Taxonomy" id="269421"/>
    <lineage>
        <taxon>Bacteria</taxon>
        <taxon>Bacillati</taxon>
        <taxon>Actinomycetota</taxon>
        <taxon>Actinomycetes</taxon>
        <taxon>Micrococcales</taxon>
        <taxon>Microbacteriaceae</taxon>
        <taxon>Agromyces</taxon>
    </lineage>
</organism>
<name>A0ABN2ML46_9MICO</name>
<feature type="domain" description="PhnB-like" evidence="1">
    <location>
        <begin position="6"/>
        <end position="131"/>
    </location>
</feature>
<dbReference type="InterPro" id="IPR029068">
    <property type="entry name" value="Glyas_Bleomycin-R_OHBP_Dase"/>
</dbReference>